<sequence length="585" mass="67245">MSNNSIRCESQITSNNQLWMNLFWGLNKFREGAVLGLSVMGLGGFDTIVPSPQEMNYFKEVKYLMDVAPGHMQTLFRNREGKIYEWGKAKTKKEWNIKNVESIVAGSDHFMILTSDGKVYAMNRSLYGQLGLGDFKSKEKPTRVTFFDNKPLKSVCCGYLQTYFLCKNGDLYTCGRNHSGQLGLGDYKDKHTPTLCYQNVERVYCGVFGYHFFFITKDGKVMTCGRNDFGQLGLDNQITTNEPIQILDFEARKIRQFCSALQFSVMLYDGHLYSCGKSDLNGLGKSGQALVFTLIPDLAEYQFQQASVGSGHALALTKDNILWCWGRGSEGQLGLGTKSNGIRPVTVPLKKITEEDHLKIVCGAYNSYLYYLQVDPLIDDMRLLLKRKEQTDEEIGEIPVHRILVELRTGKSLKEIKEFFKSTKKSIIKDFLLWVYTGTIRNKNVEQSSKGLGIENFEEKSLKNGLVSDFEKFFNDEDSKDFTIKVGKKCLRVHKFIMIARSNLYREMFLNTYDNTSEITDYTGKSSKTLLELIHFFYTDNFHKDLNKRILKQLEDASEYYMVSKPESFDWKLHVIKRDIFFKNN</sequence>
<dbReference type="PROSITE" id="PS50012">
    <property type="entry name" value="RCC1_3"/>
    <property type="match status" value="5"/>
</dbReference>
<dbReference type="Pfam" id="PF00651">
    <property type="entry name" value="BTB"/>
    <property type="match status" value="1"/>
</dbReference>
<dbReference type="Gene3D" id="2.130.10.30">
    <property type="entry name" value="Regulator of chromosome condensation 1/beta-lactamase-inhibitor protein II"/>
    <property type="match status" value="1"/>
</dbReference>
<evidence type="ECO:0000256" key="1">
    <source>
        <dbReference type="ARBA" id="ARBA00022737"/>
    </source>
</evidence>
<gene>
    <name evidence="4" type="ORF">M0812_13613</name>
</gene>
<dbReference type="PRINTS" id="PR00633">
    <property type="entry name" value="RCCNDNSATION"/>
</dbReference>
<dbReference type="SUPFAM" id="SSF54695">
    <property type="entry name" value="POZ domain"/>
    <property type="match status" value="1"/>
</dbReference>
<feature type="repeat" description="RCC1" evidence="2">
    <location>
        <begin position="169"/>
        <end position="218"/>
    </location>
</feature>
<dbReference type="AlphaFoldDB" id="A0AAV7ZMM3"/>
<dbReference type="PROSITE" id="PS50097">
    <property type="entry name" value="BTB"/>
    <property type="match status" value="1"/>
</dbReference>
<dbReference type="InterPro" id="IPR011333">
    <property type="entry name" value="SKP1/BTB/POZ_sf"/>
</dbReference>
<evidence type="ECO:0000256" key="2">
    <source>
        <dbReference type="PROSITE-ProRule" id="PRU00235"/>
    </source>
</evidence>
<evidence type="ECO:0000313" key="5">
    <source>
        <dbReference type="Proteomes" id="UP001146793"/>
    </source>
</evidence>
<dbReference type="EMBL" id="JANTQA010000029">
    <property type="protein sequence ID" value="KAJ3441600.1"/>
    <property type="molecule type" value="Genomic_DNA"/>
</dbReference>
<feature type="repeat" description="RCC1" evidence="2">
    <location>
        <begin position="219"/>
        <end position="270"/>
    </location>
</feature>
<organism evidence="4 5">
    <name type="scientific">Anaeramoeba flamelloides</name>
    <dbReference type="NCBI Taxonomy" id="1746091"/>
    <lineage>
        <taxon>Eukaryota</taxon>
        <taxon>Metamonada</taxon>
        <taxon>Anaeramoebidae</taxon>
        <taxon>Anaeramoeba</taxon>
    </lineage>
</organism>
<feature type="repeat" description="RCC1" evidence="2">
    <location>
        <begin position="117"/>
        <end position="168"/>
    </location>
</feature>
<keyword evidence="1" id="KW-0677">Repeat</keyword>
<dbReference type="SUPFAM" id="SSF50985">
    <property type="entry name" value="RCC1/BLIP-II"/>
    <property type="match status" value="1"/>
</dbReference>
<dbReference type="PANTHER" id="PTHR22872">
    <property type="entry name" value="BTK-BINDING PROTEIN-RELATED"/>
    <property type="match status" value="1"/>
</dbReference>
<accession>A0AAV7ZMM3</accession>
<dbReference type="InterPro" id="IPR009091">
    <property type="entry name" value="RCC1/BLIP-II"/>
</dbReference>
<evidence type="ECO:0000313" key="4">
    <source>
        <dbReference type="EMBL" id="KAJ3441600.1"/>
    </source>
</evidence>
<name>A0AAV7ZMM3_9EUKA</name>
<dbReference type="Proteomes" id="UP001146793">
    <property type="component" value="Unassembled WGS sequence"/>
</dbReference>
<dbReference type="InterPro" id="IPR000408">
    <property type="entry name" value="Reg_chr_condens"/>
</dbReference>
<reference evidence="4" key="1">
    <citation type="submission" date="2022-08" db="EMBL/GenBank/DDBJ databases">
        <title>Novel sulphate-reducing endosymbionts in the free-living metamonad Anaeramoeba.</title>
        <authorList>
            <person name="Jerlstrom-Hultqvist J."/>
            <person name="Cepicka I."/>
            <person name="Gallot-Lavallee L."/>
            <person name="Salas-Leiva D."/>
            <person name="Curtis B.A."/>
            <person name="Zahonova K."/>
            <person name="Pipaliya S."/>
            <person name="Dacks J."/>
            <person name="Roger A.J."/>
        </authorList>
    </citation>
    <scope>NUCLEOTIDE SEQUENCE</scope>
    <source>
        <strain evidence="4">Busselton2</strain>
    </source>
</reference>
<feature type="domain" description="BTB" evidence="3">
    <location>
        <begin position="480"/>
        <end position="546"/>
    </location>
</feature>
<dbReference type="Pfam" id="PF25390">
    <property type="entry name" value="WD40_RLD"/>
    <property type="match status" value="1"/>
</dbReference>
<proteinExistence type="predicted"/>
<feature type="repeat" description="RCC1" evidence="2">
    <location>
        <begin position="270"/>
        <end position="319"/>
    </location>
</feature>
<dbReference type="CDD" id="cd18186">
    <property type="entry name" value="BTB_POZ_ZBTB_KLHL-like"/>
    <property type="match status" value="1"/>
</dbReference>
<dbReference type="Gene3D" id="3.30.710.10">
    <property type="entry name" value="Potassium Channel Kv1.1, Chain A"/>
    <property type="match status" value="1"/>
</dbReference>
<feature type="repeat" description="RCC1" evidence="2">
    <location>
        <begin position="320"/>
        <end position="373"/>
    </location>
</feature>
<protein>
    <submittedName>
        <fullName evidence="4">Regulator of chromosome condensation</fullName>
    </submittedName>
</protein>
<dbReference type="InterPro" id="IPR000210">
    <property type="entry name" value="BTB/POZ_dom"/>
</dbReference>
<evidence type="ECO:0000259" key="3">
    <source>
        <dbReference type="PROSITE" id="PS50097"/>
    </source>
</evidence>
<dbReference type="InterPro" id="IPR051625">
    <property type="entry name" value="Signaling_Regulatory_Domain"/>
</dbReference>
<comment type="caution">
    <text evidence="4">The sequence shown here is derived from an EMBL/GenBank/DDBJ whole genome shotgun (WGS) entry which is preliminary data.</text>
</comment>
<dbReference type="InterPro" id="IPR058923">
    <property type="entry name" value="RCC1-like_dom"/>
</dbReference>